<feature type="region of interest" description="Disordered" evidence="1">
    <location>
        <begin position="82"/>
        <end position="118"/>
    </location>
</feature>
<dbReference type="GO" id="GO:0003676">
    <property type="term" value="F:nucleic acid binding"/>
    <property type="evidence" value="ECO:0007669"/>
    <property type="project" value="InterPro"/>
</dbReference>
<dbReference type="InParanoid" id="A0A1E7EL33"/>
<dbReference type="KEGG" id="fcy:FRACYDRAFT_254173"/>
<dbReference type="Proteomes" id="UP000095751">
    <property type="component" value="Unassembled WGS sequence"/>
</dbReference>
<evidence type="ECO:0000256" key="1">
    <source>
        <dbReference type="SAM" id="MobiDB-lite"/>
    </source>
</evidence>
<sequence length="218" mass="23836">MTIVNTVDKRNTEWRDNNIGSKLLGKMGWKEGSGIGLRNKNVTALRAVKRQVGLGIGAKRQSEAGPSESTGTFAAVLANLKSHHGGHSDEDDDEKKKKKKSKKEKKKKKKGGLMLPQNKVLAGHSRKMREAKFGTKSQHDLACIFGNTDVVATAVGSFTPIAAAIQTTTTKLLPSAAEEKAQKRAAKKQRKEEKKKQKKSSTSSDDKKKKSKKSSRKI</sequence>
<feature type="compositionally biased region" description="Basic residues" evidence="1">
    <location>
        <begin position="96"/>
        <end position="111"/>
    </location>
</feature>
<evidence type="ECO:0000259" key="2">
    <source>
        <dbReference type="PROSITE" id="PS50174"/>
    </source>
</evidence>
<protein>
    <recommendedName>
        <fullName evidence="2">G-patch domain-containing protein</fullName>
    </recommendedName>
</protein>
<dbReference type="AlphaFoldDB" id="A0A1E7EL33"/>
<feature type="compositionally biased region" description="Basic residues" evidence="1">
    <location>
        <begin position="209"/>
        <end position="218"/>
    </location>
</feature>
<evidence type="ECO:0000313" key="3">
    <source>
        <dbReference type="EMBL" id="OEU06622.1"/>
    </source>
</evidence>
<gene>
    <name evidence="3" type="ORF">FRACYDRAFT_254173</name>
</gene>
<proteinExistence type="predicted"/>
<dbReference type="PROSITE" id="PS50174">
    <property type="entry name" value="G_PATCH"/>
    <property type="match status" value="1"/>
</dbReference>
<evidence type="ECO:0000313" key="4">
    <source>
        <dbReference type="Proteomes" id="UP000095751"/>
    </source>
</evidence>
<organism evidence="3 4">
    <name type="scientific">Fragilariopsis cylindrus CCMP1102</name>
    <dbReference type="NCBI Taxonomy" id="635003"/>
    <lineage>
        <taxon>Eukaryota</taxon>
        <taxon>Sar</taxon>
        <taxon>Stramenopiles</taxon>
        <taxon>Ochrophyta</taxon>
        <taxon>Bacillariophyta</taxon>
        <taxon>Bacillariophyceae</taxon>
        <taxon>Bacillariophycidae</taxon>
        <taxon>Bacillariales</taxon>
        <taxon>Bacillariaceae</taxon>
        <taxon>Fragilariopsis</taxon>
    </lineage>
</organism>
<dbReference type="EMBL" id="KV784405">
    <property type="protein sequence ID" value="OEU06622.1"/>
    <property type="molecule type" value="Genomic_DNA"/>
</dbReference>
<dbReference type="InterPro" id="IPR000467">
    <property type="entry name" value="G_patch_dom"/>
</dbReference>
<keyword evidence="4" id="KW-1185">Reference proteome</keyword>
<reference evidence="3 4" key="1">
    <citation type="submission" date="2016-09" db="EMBL/GenBank/DDBJ databases">
        <title>Extensive genetic diversity and differential bi-allelic expression allows diatom success in the polar Southern Ocean.</title>
        <authorList>
            <consortium name="DOE Joint Genome Institute"/>
            <person name="Mock T."/>
            <person name="Otillar R.P."/>
            <person name="Strauss J."/>
            <person name="Dupont C."/>
            <person name="Frickenhaus S."/>
            <person name="Maumus F."/>
            <person name="Mcmullan M."/>
            <person name="Sanges R."/>
            <person name="Schmutz J."/>
            <person name="Toseland A."/>
            <person name="Valas R."/>
            <person name="Veluchamy A."/>
            <person name="Ward B.J."/>
            <person name="Allen A."/>
            <person name="Barry K."/>
            <person name="Falciatore A."/>
            <person name="Ferrante M."/>
            <person name="Fortunato A.E."/>
            <person name="Gloeckner G."/>
            <person name="Gruber A."/>
            <person name="Hipkin R."/>
            <person name="Janech M."/>
            <person name="Kroth P."/>
            <person name="Leese F."/>
            <person name="Lindquist E."/>
            <person name="Lyon B.R."/>
            <person name="Martin J."/>
            <person name="Mayer C."/>
            <person name="Parker M."/>
            <person name="Quesneville H."/>
            <person name="Raymond J."/>
            <person name="Uhlig C."/>
            <person name="Valentin K.U."/>
            <person name="Worden A.Z."/>
            <person name="Armbrust E.V."/>
            <person name="Bowler C."/>
            <person name="Green B."/>
            <person name="Moulton V."/>
            <person name="Van Oosterhout C."/>
            <person name="Grigoriev I."/>
        </authorList>
    </citation>
    <scope>NUCLEOTIDE SEQUENCE [LARGE SCALE GENOMIC DNA]</scope>
    <source>
        <strain evidence="3 4">CCMP1102</strain>
    </source>
</reference>
<name>A0A1E7EL33_9STRA</name>
<feature type="region of interest" description="Disordered" evidence="1">
    <location>
        <begin position="170"/>
        <end position="218"/>
    </location>
</feature>
<dbReference type="SMART" id="SM00443">
    <property type="entry name" value="G_patch"/>
    <property type="match status" value="1"/>
</dbReference>
<dbReference type="OrthoDB" id="29523at2759"/>
<dbReference type="Pfam" id="PF01585">
    <property type="entry name" value="G-patch"/>
    <property type="match status" value="1"/>
</dbReference>
<accession>A0A1E7EL33</accession>
<feature type="domain" description="G-patch" evidence="2">
    <location>
        <begin position="16"/>
        <end position="42"/>
    </location>
</feature>